<dbReference type="SUPFAM" id="SSF53756">
    <property type="entry name" value="UDP-Glycosyltransferase/glycogen phosphorylase"/>
    <property type="match status" value="1"/>
</dbReference>
<name>A0A7J4ZQC8_9BACT</name>
<keyword evidence="1" id="KW-1133">Transmembrane helix</keyword>
<dbReference type="EMBL" id="VZQZ01000005">
    <property type="protein sequence ID" value="KAB0665284.1"/>
    <property type="molecule type" value="Genomic_DNA"/>
</dbReference>
<feature type="transmembrane region" description="Helical" evidence="1">
    <location>
        <begin position="68"/>
        <end position="90"/>
    </location>
</feature>
<evidence type="ECO:0000256" key="1">
    <source>
        <dbReference type="SAM" id="Phobius"/>
    </source>
</evidence>
<keyword evidence="1" id="KW-0472">Membrane</keyword>
<protein>
    <submittedName>
        <fullName evidence="4">Glycosyltransferase</fullName>
    </submittedName>
</protein>
<dbReference type="GO" id="GO:0016757">
    <property type="term" value="F:glycosyltransferase activity"/>
    <property type="evidence" value="ECO:0007669"/>
    <property type="project" value="InterPro"/>
</dbReference>
<dbReference type="AlphaFoldDB" id="A0A7J4ZQC8"/>
<dbReference type="Pfam" id="PF00534">
    <property type="entry name" value="Glycos_transf_1"/>
    <property type="match status" value="1"/>
</dbReference>
<keyword evidence="4" id="KW-0808">Transferase</keyword>
<dbReference type="Proteomes" id="UP000420562">
    <property type="component" value="Unassembled WGS sequence"/>
</dbReference>
<keyword evidence="5" id="KW-1185">Reference proteome</keyword>
<organism evidence="4 5">
    <name type="scientific">Oryzomonas japonica</name>
    <dbReference type="NCBI Taxonomy" id="2603858"/>
    <lineage>
        <taxon>Bacteria</taxon>
        <taxon>Pseudomonadati</taxon>
        <taxon>Thermodesulfobacteriota</taxon>
        <taxon>Desulfuromonadia</taxon>
        <taxon>Geobacterales</taxon>
        <taxon>Geobacteraceae</taxon>
        <taxon>Oryzomonas</taxon>
    </lineage>
</organism>
<dbReference type="Pfam" id="PF13439">
    <property type="entry name" value="Glyco_transf_4"/>
    <property type="match status" value="1"/>
</dbReference>
<evidence type="ECO:0000313" key="5">
    <source>
        <dbReference type="Proteomes" id="UP000420562"/>
    </source>
</evidence>
<evidence type="ECO:0000259" key="2">
    <source>
        <dbReference type="Pfam" id="PF00534"/>
    </source>
</evidence>
<dbReference type="Gene3D" id="3.40.50.2000">
    <property type="entry name" value="Glycogen Phosphorylase B"/>
    <property type="match status" value="2"/>
</dbReference>
<dbReference type="InterPro" id="IPR001296">
    <property type="entry name" value="Glyco_trans_1"/>
</dbReference>
<feature type="domain" description="Glycosyl transferase family 1" evidence="2">
    <location>
        <begin position="197"/>
        <end position="336"/>
    </location>
</feature>
<proteinExistence type="predicted"/>
<evidence type="ECO:0000259" key="3">
    <source>
        <dbReference type="Pfam" id="PF13439"/>
    </source>
</evidence>
<dbReference type="PANTHER" id="PTHR12526">
    <property type="entry name" value="GLYCOSYLTRANSFERASE"/>
    <property type="match status" value="1"/>
</dbReference>
<reference evidence="4 5" key="1">
    <citation type="submission" date="2019-09" db="EMBL/GenBank/DDBJ databases">
        <title>Geobacter sp. Red96, a novel strain isolated from paddy soil.</title>
        <authorList>
            <person name="Xu Z."/>
            <person name="Masuda Y."/>
            <person name="Itoh H."/>
            <person name="Senoo K."/>
        </authorList>
    </citation>
    <scope>NUCLEOTIDE SEQUENCE [LARGE SCALE GENOMIC DNA]</scope>
    <source>
        <strain evidence="4 5">Red96</strain>
    </source>
</reference>
<keyword evidence="1" id="KW-0812">Transmembrane</keyword>
<dbReference type="RefSeq" id="WP_151128330.1">
    <property type="nucleotide sequence ID" value="NZ_VZQZ01000005.1"/>
</dbReference>
<comment type="caution">
    <text evidence="4">The sequence shown here is derived from an EMBL/GenBank/DDBJ whole genome shotgun (WGS) entry which is preliminary data.</text>
</comment>
<dbReference type="CDD" id="cd03811">
    <property type="entry name" value="GT4_GT28_WabH-like"/>
    <property type="match status" value="1"/>
</dbReference>
<evidence type="ECO:0000313" key="4">
    <source>
        <dbReference type="EMBL" id="KAB0665284.1"/>
    </source>
</evidence>
<sequence>MKKKILFVINNLKGGGAERVLVNILNNFPFEEADVDLLLFWKDGLFLNEITDEVKIKNIFNTIPKNDLLFLLERIILRMILLFPALIYFFKLKTEYDLEVSFLEGLPAVFIAKSPVKQSKKFAWIHTNVVHNATRNFRMEDAAYNRMDKIIFVSDEIKEFFMKKHPRIPQSLLTTLYNPVDTNQVIQQSSEPCPVRFDDTNFNIVSMGRLSFSKGFDRLINVADKLVNGKGLNDLKFYILGAGELETELQNLIRDKRLSSHVILLGFTRNPFPYLVQAKLFFLSSRFEGFPMALLESKILAIPSVSASCSGVSEAIKDAFDGFIVSNESDLKFIDEAANMIYSLYNGDELNKIKKNLADEDKYNCNIYKIYQCLLSV</sequence>
<accession>A0A7J4ZQC8</accession>
<dbReference type="InterPro" id="IPR028098">
    <property type="entry name" value="Glyco_trans_4-like_N"/>
</dbReference>
<dbReference type="PANTHER" id="PTHR12526:SF630">
    <property type="entry name" value="GLYCOSYLTRANSFERASE"/>
    <property type="match status" value="1"/>
</dbReference>
<gene>
    <name evidence="4" type="ORF">F6V25_09345</name>
</gene>
<feature type="domain" description="Glycosyltransferase subfamily 4-like N-terminal" evidence="3">
    <location>
        <begin position="15"/>
        <end position="183"/>
    </location>
</feature>